<comment type="subcellular location">
    <subcellularLocation>
        <location evidence="1">Nucleus</location>
    </subcellularLocation>
</comment>
<feature type="domain" description="C2H2-type" evidence="14">
    <location>
        <begin position="2099"/>
        <end position="2127"/>
    </location>
</feature>
<dbReference type="Pfam" id="PF25420">
    <property type="entry name" value="zf-C2H2_ZN292"/>
    <property type="match status" value="1"/>
</dbReference>
<dbReference type="GO" id="GO:0000981">
    <property type="term" value="F:DNA-binding transcription factor activity, RNA polymerase II-specific"/>
    <property type="evidence" value="ECO:0007669"/>
    <property type="project" value="TreeGrafter"/>
</dbReference>
<dbReference type="PROSITE" id="PS50157">
    <property type="entry name" value="ZINC_FINGER_C2H2_2"/>
    <property type="match status" value="10"/>
</dbReference>
<feature type="region of interest" description="Disordered" evidence="13">
    <location>
        <begin position="1136"/>
        <end position="1161"/>
    </location>
</feature>
<dbReference type="Proteomes" id="UP001230051">
    <property type="component" value="Unassembled WGS sequence"/>
</dbReference>
<keyword evidence="7" id="KW-0862">Zinc</keyword>
<organism evidence="15 16">
    <name type="scientific">Acipenser oxyrinchus oxyrinchus</name>
    <dbReference type="NCBI Taxonomy" id="40147"/>
    <lineage>
        <taxon>Eukaryota</taxon>
        <taxon>Metazoa</taxon>
        <taxon>Chordata</taxon>
        <taxon>Craniata</taxon>
        <taxon>Vertebrata</taxon>
        <taxon>Euteleostomi</taxon>
        <taxon>Actinopterygii</taxon>
        <taxon>Chondrostei</taxon>
        <taxon>Acipenseriformes</taxon>
        <taxon>Acipenseridae</taxon>
        <taxon>Acipenser</taxon>
    </lineage>
</organism>
<dbReference type="Gene3D" id="3.30.160.60">
    <property type="entry name" value="Classic Zinc Finger"/>
    <property type="match status" value="4"/>
</dbReference>
<dbReference type="InterPro" id="IPR057986">
    <property type="entry name" value="TPR_Rlf/292/654"/>
</dbReference>
<dbReference type="SUPFAM" id="SSF57667">
    <property type="entry name" value="beta-beta-alpha zinc fingers"/>
    <property type="match status" value="3"/>
</dbReference>
<feature type="region of interest" description="Disordered" evidence="13">
    <location>
        <begin position="1882"/>
        <end position="1949"/>
    </location>
</feature>
<dbReference type="Pfam" id="PF26218">
    <property type="entry name" value="zf_C2H2_ZNF292"/>
    <property type="match status" value="2"/>
</dbReference>
<evidence type="ECO:0000259" key="14">
    <source>
        <dbReference type="PROSITE" id="PS50157"/>
    </source>
</evidence>
<feature type="compositionally biased region" description="Basic residues" evidence="13">
    <location>
        <begin position="2810"/>
        <end position="2819"/>
    </location>
</feature>
<feature type="region of interest" description="Disordered" evidence="13">
    <location>
        <begin position="2137"/>
        <end position="2167"/>
    </location>
</feature>
<feature type="region of interest" description="Disordered" evidence="13">
    <location>
        <begin position="2418"/>
        <end position="2443"/>
    </location>
</feature>
<feature type="domain" description="C2H2-type" evidence="14">
    <location>
        <begin position="748"/>
        <end position="777"/>
    </location>
</feature>
<keyword evidence="8" id="KW-0805">Transcription regulation</keyword>
<keyword evidence="16" id="KW-1185">Reference proteome</keyword>
<keyword evidence="3" id="KW-0597">Phosphoprotein</keyword>
<feature type="region of interest" description="Disordered" evidence="13">
    <location>
        <begin position="1962"/>
        <end position="1981"/>
    </location>
</feature>
<feature type="domain" description="C2H2-type" evidence="14">
    <location>
        <begin position="679"/>
        <end position="708"/>
    </location>
</feature>
<evidence type="ECO:0000256" key="3">
    <source>
        <dbReference type="ARBA" id="ARBA00022553"/>
    </source>
</evidence>
<dbReference type="Pfam" id="PF00096">
    <property type="entry name" value="zf-C2H2"/>
    <property type="match status" value="1"/>
</dbReference>
<evidence type="ECO:0000256" key="4">
    <source>
        <dbReference type="ARBA" id="ARBA00022723"/>
    </source>
</evidence>
<feature type="domain" description="C2H2-type" evidence="14">
    <location>
        <begin position="1570"/>
        <end position="1597"/>
    </location>
</feature>
<feature type="domain" description="C2H2-type" evidence="14">
    <location>
        <begin position="720"/>
        <end position="747"/>
    </location>
</feature>
<keyword evidence="10" id="KW-0804">Transcription</keyword>
<name>A0AAD8G9D4_ACIOX</name>
<feature type="domain" description="C2H2-type" evidence="14">
    <location>
        <begin position="568"/>
        <end position="595"/>
    </location>
</feature>
<evidence type="ECO:0000256" key="1">
    <source>
        <dbReference type="ARBA" id="ARBA00004123"/>
    </source>
</evidence>
<feature type="compositionally biased region" description="Low complexity" evidence="13">
    <location>
        <begin position="2251"/>
        <end position="2262"/>
    </location>
</feature>
<proteinExistence type="inferred from homology"/>
<feature type="region of interest" description="Disordered" evidence="13">
    <location>
        <begin position="2565"/>
        <end position="2636"/>
    </location>
</feature>
<feature type="region of interest" description="Disordered" evidence="13">
    <location>
        <begin position="2308"/>
        <end position="2361"/>
    </location>
</feature>
<sequence length="3216" mass="356103">MADEEAEQDHSTEICSVAAIGALRERLQELATELTESREPAMHSASQYCQKFCQTLVEYAGRWKISEGPLPLVQVYMVAILSYAEARHQLSSECDNVSLVLERLALSCVELLLALPEETPNNLWKEFQTSVQTAHNLLLENGNSELQMLCAVAQESGVWTNSALQCILSKEAPQEETVNEFLRLEGPVLLEMRIKHLIKEKHIEKAASLAKACSDHLEFRAKSNFKQTYLVCLTAIAQQEQLMQEISEVDCKDALEMICNLESDGDEKAALSLCTAFLTRQLLQGDMYCAWELTLFWSKLQQRTEPSTQVFLDHCRQLSQLSKTVYHIFFLIKVIQSEVEDVGLAVCIELCIQALRMESSENPSIKATICKTISCLLPDDLEVKRACQLTEFLLEPTVESYYAVETLYNEPDQKFEVDSLPVPNSLRCELLLVFKTQWPFDPEFWDWKTLKRHCLELMGEEASIVSSIDELNDSEAFEQLEDDNGGKVQVEEFGGLADCFYDTPNVLNEMADEKQKKREIKKLREKGFISARFRNWQAYMQYCVLCDKEFLGHRIVRHAQKHVKDGVYSCPICGENFDQKELFVPHVTSHVKQSCKERLAAMKQSRTLGKPTKLPNSNTALQKVKVAADKPDNRPKKKNSPHSHDIVVFNDKDASEGDGKGQRSNPDLSVHRVEYREEYTCPVTNCRKGFKYFKNLIAHVRGHKNSEEAKRFLEMQSKKVVCQYCRRQFVSVAHLNDHLQMHCGVKPYICIQLHCKSSFLTNSELLVHRKEHVVFKAKCMFPDCGRIFYEAYMLYDHEAQHYNTFTCKFPACGKIFHSQSKLDLHQEDHIAQQKTRCNEDQAAIQDPNLTELPDTNSDPSHSPLLEPNLAKLIDPNQIKLELPDPDPTQFKLELPDPSQSQLLHSNQITLPDPTQTQSELEIPCPNLTSLQDPTPVMNNCPQGVQVNVEQEGKVAVINCKDSIHVCGSSQNSLPVMGVSSDVCVPASCEHLEPQPVQQPPLHRNGLPAELKESQLPDMLTGALEEKPTELLHVKIEAPSNEEIMPEQPPKPAGDVVTNCNALSVRMPDGNNILSPSVHPQAATEKQVNVASQAKVVERFSCTFETCTRNYSSPKSVNKHMKAVHPEYHAALKLARKSKSLRKNNRKSALQSQTQEDKTQGMKTQTPLLPYQTGNIAATVSTPAFSSHSGTLTTQVFSTQIENVVNPILLSQMAEVSNQMLPLQKERGANPLLSLRMGSGLNLSHLSHKGHSAELPIHLQALASQIASSQITAANLVLSPQTPRGNTNNLVVNSQASVINPALTSQAVMFSEMQSSANLILSSQAESNCLPVLPSRLENSTEPILTPQLTDGTNLVMSHHIDSNAHSVPPSHHIDSNAHSVHPAQVQRSADSLLPLQIDCGSHIGAPPTQGGSSHMAYSTMGSNNNLHVTSQVDSVTNIVLSQVDPSNPNLPSNMEGLSNALLPSLMESATHPLLPSNLESFKNAGQLETAVNPLFLPQVDARSLPDFSSQAERVANPQVENVMKSVFTSQPESTQTATAIQPLCVSPPKLEVKRTSKRTKWPAIVRDGKFICSRCYREFASPKSLGGHLSKRSHCKPFDETETSAALQQDGSSSFIANPINSSSVLNVQQQQLSANFNPTVSFKDRDDQSLAIGNHPAEFLPSAIFPQVNGVVFNPNEFEQNSEVIKQALETAGLPNLFENSGILQQAFQNPCGPYQTSAHMPESTVIQHTRKAIKMESEDAEIPLIHETRNELTACAANHFVKAEEPEFCADIFSDSVLSQMLAEHNSQISLNNLGAAPLDQIMRTDSQSMKVEGNGEPQINANENLLAAMANLPQHFMANQVLHIPAADPQDFVTNRCNPQDSAPKIKNVKKKLRAQLLEKPNDLSRKSSGPAQDISLQGNGHLQKIPSNFPQTSEAMHGSAFSKIQGMTGSDNRGDTNGLPSDTTQTEKLNSELNASLSGQTLSNAPDTALSNSCDSQKEDEKIMEILTALQRLNLEKENTTDDSPAVNSCSVTSMLNCNAVVLNERPEAQHPNSTVTNKAPPLESPSKPFVCENEGCPYSAMTKDALYKHYYKVHNYTEDMMNEIRQIQLKFAPFRCHICNKTFTRNSNLKAHFQTVHRLTQNKMVQLKIKRPYSKKSRPEKTATNKRPCMADGQQEELGPEPAESTLALEKLKPTEGNSEQGMHPAVKESFKRTPTQVSCSLQDAPNGQTSENVSNSVLEQPTSGQPTVGLSAAQQPSAEYPTVDLPLAGQPAAQPPTVGQSVAGQPPVGLPVMIQSVAEPPVTTQSVAEPPVTTQSLVEPPVTTQSLAGPPVTTQSVADPPVTTQSVAGPPVMTQSVAGPPVMTQSVAEPPVTTQSLAEPPVMTQSLAEPPVMTQSLAEPPVMTQSLAEPPVMTQSLAEPPVTTQSVVEPPVTTQSLAGPPVTTQSLAGPPVTTQSLAGPPVMTQSLAGPPVMTQSLAEPPVMTQSVAGPPVMTQSLAEPPVMTQSVAGPPVMTQSPAEPSVTTQSVAGPPVMTQSLAEPPVTTWSPLGPPIVGQPTVGLPMMGLPIAGQPLMELPVSGHTATEFPLPGPPLPGEPATGKVKKPKGPKPKVPKPKVEKLKVEKPKKQPKPEVKKQKKPAANTNESSHSYSPYRPYRCVHQGCFAAFTIQQNLILHYRAVHQSDLPKFEQDNEEESAEIKEDLVEEMNQITEFRCQVKDCSRIFQEVPSLLQHYTQLHKFSLEKAGRLLSDMNLGRFQCDQPECKASFTAFWKYIGHLEVDHEPEKLFNNDAEEGVFRCDCEGCDCVYATRSNLLRHLFRKHKDSHKSHLIRPRQKMDRQESYSVNGDPSKKSKSAGGKGDNEKENWQNNKKSKISSAERKKKKNDANNTVWIKSEKQPSLKTNDEALAMCTKKFSLQYPCMIKGCLSVVSSERNIFRHYKTHRLTDAFLLQQGSDFIICKERSRPLKKSKSTGDGKKSQEVQSENSDEDLADAYPELHETESLRLISEKDKVAEYTKPFKKKRSANECSEPKLVWRRKRTIRQAFPDSVPLIKRKRGRPPLKRKRKEAVQIRIKNRRVRKLKPELCNPSNPCSGSESATSSCTVPVQKEQQHNNIDLSTFKPMGFEVSFLKFLEESADQTKRKAKENPLSEIVSKRKKYFPPKCGSLDCSESDLHIRTSGYHNLIDFQNPLNLQSVKNVKIILDRTFSEGAELLLKQLQEMRPTVVLEKW</sequence>
<feature type="region of interest" description="Disordered" evidence="13">
    <location>
        <begin position="2195"/>
        <end position="2270"/>
    </location>
</feature>
<evidence type="ECO:0000256" key="7">
    <source>
        <dbReference type="ARBA" id="ARBA00022833"/>
    </source>
</evidence>
<feature type="domain" description="C2H2-type" evidence="14">
    <location>
        <begin position="805"/>
        <end position="834"/>
    </location>
</feature>
<feature type="compositionally biased region" description="Polar residues" evidence="13">
    <location>
        <begin position="1962"/>
        <end position="1979"/>
    </location>
</feature>
<keyword evidence="9" id="KW-0238">DNA-binding</keyword>
<evidence type="ECO:0000256" key="9">
    <source>
        <dbReference type="ARBA" id="ARBA00023125"/>
    </source>
</evidence>
<evidence type="ECO:0000313" key="16">
    <source>
        <dbReference type="Proteomes" id="UP001230051"/>
    </source>
</evidence>
<dbReference type="InterPro" id="IPR052251">
    <property type="entry name" value="GH-ZnFinger_Regulators"/>
</dbReference>
<feature type="region of interest" description="Disordered" evidence="13">
    <location>
        <begin position="848"/>
        <end position="867"/>
    </location>
</feature>
<feature type="region of interest" description="Disordered" evidence="13">
    <location>
        <begin position="2810"/>
        <end position="2880"/>
    </location>
</feature>
<evidence type="ECO:0000256" key="2">
    <source>
        <dbReference type="ARBA" id="ARBA00006991"/>
    </source>
</evidence>
<dbReference type="Pfam" id="PF25580">
    <property type="entry name" value="TPR_Rlf"/>
    <property type="match status" value="1"/>
</dbReference>
<keyword evidence="11" id="KW-0539">Nucleus</keyword>
<feature type="domain" description="C2H2-type" evidence="14">
    <location>
        <begin position="2698"/>
        <end position="2723"/>
    </location>
</feature>
<dbReference type="InterPro" id="IPR036236">
    <property type="entry name" value="Znf_C2H2_sf"/>
</dbReference>
<comment type="caution">
    <text evidence="15">The sequence shown here is derived from an EMBL/GenBank/DDBJ whole genome shotgun (WGS) entry which is preliminary data.</text>
</comment>
<evidence type="ECO:0000256" key="5">
    <source>
        <dbReference type="ARBA" id="ARBA00022737"/>
    </source>
</evidence>
<dbReference type="GO" id="GO:0003677">
    <property type="term" value="F:DNA binding"/>
    <property type="evidence" value="ECO:0007669"/>
    <property type="project" value="UniProtKB-KW"/>
</dbReference>
<gene>
    <name evidence="15" type="primary">Zfp292</name>
    <name evidence="15" type="ORF">AOXY_G6966</name>
</gene>
<evidence type="ECO:0000256" key="10">
    <source>
        <dbReference type="ARBA" id="ARBA00023163"/>
    </source>
</evidence>
<feature type="compositionally biased region" description="Basic residues" evidence="13">
    <location>
        <begin position="1136"/>
        <end position="1145"/>
    </location>
</feature>
<feature type="compositionally biased region" description="Basic and acidic residues" evidence="13">
    <location>
        <begin position="642"/>
        <end position="661"/>
    </location>
</feature>
<feature type="region of interest" description="Disordered" evidence="13">
    <location>
        <begin position="2952"/>
        <end position="2976"/>
    </location>
</feature>
<evidence type="ECO:0000256" key="8">
    <source>
        <dbReference type="ARBA" id="ARBA00023015"/>
    </source>
</evidence>
<feature type="region of interest" description="Disordered" evidence="13">
    <location>
        <begin position="606"/>
        <end position="668"/>
    </location>
</feature>
<feature type="compositionally biased region" description="Basic residues" evidence="13">
    <location>
        <begin position="2586"/>
        <end position="2599"/>
    </location>
</feature>
<dbReference type="InterPro" id="IPR058902">
    <property type="entry name" value="zf_C2H2_ZNF292/Rlf"/>
</dbReference>
<feature type="domain" description="C2H2-type" evidence="14">
    <location>
        <begin position="2641"/>
        <end position="2671"/>
    </location>
</feature>
<protein>
    <submittedName>
        <fullName evidence="15">Zinc finger protein 292-like</fullName>
    </submittedName>
</protein>
<accession>A0AAD8G9D4</accession>
<evidence type="ECO:0000313" key="15">
    <source>
        <dbReference type="EMBL" id="KAK1170176.1"/>
    </source>
</evidence>
<feature type="domain" description="C2H2-type" evidence="14">
    <location>
        <begin position="1099"/>
        <end position="1129"/>
    </location>
</feature>
<dbReference type="PANTHER" id="PTHR15507:SF14">
    <property type="entry name" value="ZINC FINGER PROTEIN 292"/>
    <property type="match status" value="1"/>
</dbReference>
<comment type="similarity">
    <text evidence="2">Belongs to the krueppel C2H2-type zinc-finger protein family.</text>
</comment>
<evidence type="ECO:0000256" key="6">
    <source>
        <dbReference type="ARBA" id="ARBA00022771"/>
    </source>
</evidence>
<evidence type="ECO:0000256" key="13">
    <source>
        <dbReference type="SAM" id="MobiDB-lite"/>
    </source>
</evidence>
<dbReference type="EMBL" id="JAGXEW010000006">
    <property type="protein sequence ID" value="KAK1170176.1"/>
    <property type="molecule type" value="Genomic_DNA"/>
</dbReference>
<dbReference type="GO" id="GO:0005634">
    <property type="term" value="C:nucleus"/>
    <property type="evidence" value="ECO:0007669"/>
    <property type="project" value="UniProtKB-SubCell"/>
</dbReference>
<evidence type="ECO:0000256" key="11">
    <source>
        <dbReference type="ARBA" id="ARBA00023242"/>
    </source>
</evidence>
<dbReference type="PANTHER" id="PTHR15507">
    <property type="entry name" value="ZINC FINGER PROTEIN RLF"/>
    <property type="match status" value="1"/>
</dbReference>
<feature type="compositionally biased region" description="Basic and acidic residues" evidence="13">
    <location>
        <begin position="2600"/>
        <end position="2619"/>
    </location>
</feature>
<feature type="compositionally biased region" description="Polar residues" evidence="13">
    <location>
        <begin position="1890"/>
        <end position="1918"/>
    </location>
</feature>
<evidence type="ECO:0000256" key="12">
    <source>
        <dbReference type="PROSITE-ProRule" id="PRU00042"/>
    </source>
</evidence>
<dbReference type="SMART" id="SM00355">
    <property type="entry name" value="ZnF_C2H2"/>
    <property type="match status" value="16"/>
</dbReference>
<reference evidence="15" key="1">
    <citation type="submission" date="2022-02" db="EMBL/GenBank/DDBJ databases">
        <title>Atlantic sturgeon de novo genome assembly.</title>
        <authorList>
            <person name="Stock M."/>
            <person name="Klopp C."/>
            <person name="Guiguen Y."/>
            <person name="Cabau C."/>
            <person name="Parinello H."/>
            <person name="Santidrian Yebra-Pimentel E."/>
            <person name="Kuhl H."/>
            <person name="Dirks R.P."/>
            <person name="Guessner J."/>
            <person name="Wuertz S."/>
            <person name="Du K."/>
            <person name="Schartl M."/>
        </authorList>
    </citation>
    <scope>NUCLEOTIDE SEQUENCE</scope>
    <source>
        <strain evidence="15">STURGEONOMICS-FGT-2020</strain>
        <tissue evidence="15">Whole blood</tissue>
    </source>
</reference>
<dbReference type="GO" id="GO:0008270">
    <property type="term" value="F:zinc ion binding"/>
    <property type="evidence" value="ECO:0007669"/>
    <property type="project" value="UniProtKB-KW"/>
</dbReference>
<dbReference type="InterPro" id="IPR013087">
    <property type="entry name" value="Znf_C2H2_type"/>
</dbReference>
<keyword evidence="6 12" id="KW-0863">Zinc-finger</keyword>
<dbReference type="PROSITE" id="PS00028">
    <property type="entry name" value="ZINC_FINGER_C2H2_1"/>
    <property type="match status" value="13"/>
</dbReference>
<keyword evidence="4" id="KW-0479">Metal-binding</keyword>
<keyword evidence="5" id="KW-0677">Repeat</keyword>
<feature type="compositionally biased region" description="Polar residues" evidence="13">
    <location>
        <begin position="2198"/>
        <end position="2243"/>
    </location>
</feature>